<dbReference type="InterPro" id="IPR009057">
    <property type="entry name" value="Homeodomain-like_sf"/>
</dbReference>
<dbReference type="InterPro" id="IPR041490">
    <property type="entry name" value="KstR2_TetR_C"/>
</dbReference>
<dbReference type="Pfam" id="PF17932">
    <property type="entry name" value="TetR_C_24"/>
    <property type="match status" value="1"/>
</dbReference>
<dbReference type="AlphaFoldDB" id="A0A6S6PE41"/>
<dbReference type="PROSITE" id="PS50977">
    <property type="entry name" value="HTH_TETR_2"/>
    <property type="match status" value="1"/>
</dbReference>
<feature type="domain" description="HTH tetR-type" evidence="5">
    <location>
        <begin position="18"/>
        <end position="78"/>
    </location>
</feature>
<evidence type="ECO:0000313" key="7">
    <source>
        <dbReference type="Proteomes" id="UP000515220"/>
    </source>
</evidence>
<dbReference type="PANTHER" id="PTHR30055">
    <property type="entry name" value="HTH-TYPE TRANSCRIPTIONAL REGULATOR RUTR"/>
    <property type="match status" value="1"/>
</dbReference>
<dbReference type="PANTHER" id="PTHR30055:SF234">
    <property type="entry name" value="HTH-TYPE TRANSCRIPTIONAL REGULATOR BETI"/>
    <property type="match status" value="1"/>
</dbReference>
<proteinExistence type="predicted"/>
<dbReference type="InterPro" id="IPR001647">
    <property type="entry name" value="HTH_TetR"/>
</dbReference>
<accession>A0A6S6PE41</accession>
<dbReference type="Gene3D" id="1.10.357.10">
    <property type="entry name" value="Tetracycline Repressor, domain 2"/>
    <property type="match status" value="1"/>
</dbReference>
<dbReference type="InterPro" id="IPR050109">
    <property type="entry name" value="HTH-type_TetR-like_transc_reg"/>
</dbReference>
<dbReference type="EMBL" id="AP023326">
    <property type="protein sequence ID" value="BCI65988.1"/>
    <property type="molecule type" value="Genomic_DNA"/>
</dbReference>
<evidence type="ECO:0000256" key="3">
    <source>
        <dbReference type="ARBA" id="ARBA00023163"/>
    </source>
</evidence>
<protein>
    <recommendedName>
        <fullName evidence="5">HTH tetR-type domain-containing protein</fullName>
    </recommendedName>
</protein>
<dbReference type="SUPFAM" id="SSF46689">
    <property type="entry name" value="Homeodomain-like"/>
    <property type="match status" value="1"/>
</dbReference>
<organism evidence="6 7">
    <name type="scientific">Acetobacter aceti</name>
    <dbReference type="NCBI Taxonomy" id="435"/>
    <lineage>
        <taxon>Bacteria</taxon>
        <taxon>Pseudomonadati</taxon>
        <taxon>Pseudomonadota</taxon>
        <taxon>Alphaproteobacteria</taxon>
        <taxon>Acetobacterales</taxon>
        <taxon>Acetobacteraceae</taxon>
        <taxon>Acetobacter</taxon>
        <taxon>Acetobacter subgen. Acetobacter</taxon>
    </lineage>
</organism>
<keyword evidence="2 4" id="KW-0238">DNA-binding</keyword>
<feature type="DNA-binding region" description="H-T-H motif" evidence="4">
    <location>
        <begin position="41"/>
        <end position="60"/>
    </location>
</feature>
<dbReference type="Proteomes" id="UP000515220">
    <property type="component" value="Chromosome"/>
</dbReference>
<reference evidence="6 7" key="1">
    <citation type="submission" date="2020-07" db="EMBL/GenBank/DDBJ databases">
        <title>Complete Genome Sequence of an acetic acid bacterium, Acetobacter aceti JCM20276.</title>
        <authorList>
            <person name="Hirose Y."/>
            <person name="Mihara H."/>
        </authorList>
    </citation>
    <scope>NUCLEOTIDE SEQUENCE [LARGE SCALE GENOMIC DNA]</scope>
    <source>
        <strain evidence="6 7">JCM20276</strain>
    </source>
</reference>
<evidence type="ECO:0000256" key="2">
    <source>
        <dbReference type="ARBA" id="ARBA00023125"/>
    </source>
</evidence>
<evidence type="ECO:0000256" key="4">
    <source>
        <dbReference type="PROSITE-ProRule" id="PRU00335"/>
    </source>
</evidence>
<name>A0A6S6PE41_ACEAC</name>
<evidence type="ECO:0000313" key="6">
    <source>
        <dbReference type="EMBL" id="BCI65988.1"/>
    </source>
</evidence>
<sequence length="196" mass="22532">MAENGLNTVNRKPEVQSPDRRGEILEVAAQLFAERGYRGTSIRDIADRVGMLPGSLYYHITSKEALFVEIHDKAIDAAAHRVLKAMEPFSDPWKRLEAACGEMLDLQLSPDHVTLPIMNNLHAVPDDVREALVRKRDDYEMIFRRIVDDLPLPDEIDRSVYRILLLKILNTAESWYREGRLSRKEITAQIVAIFRH</sequence>
<gene>
    <name evidence="6" type="ORF">AAJCM20276_06120</name>
</gene>
<dbReference type="Pfam" id="PF00440">
    <property type="entry name" value="TetR_N"/>
    <property type="match status" value="1"/>
</dbReference>
<keyword evidence="1" id="KW-0805">Transcription regulation</keyword>
<dbReference type="Gene3D" id="1.10.10.60">
    <property type="entry name" value="Homeodomain-like"/>
    <property type="match status" value="1"/>
</dbReference>
<evidence type="ECO:0000259" key="5">
    <source>
        <dbReference type="PROSITE" id="PS50977"/>
    </source>
</evidence>
<dbReference type="PRINTS" id="PR00455">
    <property type="entry name" value="HTHTETR"/>
</dbReference>
<evidence type="ECO:0000256" key="1">
    <source>
        <dbReference type="ARBA" id="ARBA00023015"/>
    </source>
</evidence>
<dbReference type="GO" id="GO:0003700">
    <property type="term" value="F:DNA-binding transcription factor activity"/>
    <property type="evidence" value="ECO:0007669"/>
    <property type="project" value="TreeGrafter"/>
</dbReference>
<keyword evidence="3" id="KW-0804">Transcription</keyword>
<dbReference type="GO" id="GO:0000976">
    <property type="term" value="F:transcription cis-regulatory region binding"/>
    <property type="evidence" value="ECO:0007669"/>
    <property type="project" value="TreeGrafter"/>
</dbReference>